<accession>A0A8B6D7F5</accession>
<feature type="region of interest" description="Disordered" evidence="1">
    <location>
        <begin position="1"/>
        <end position="93"/>
    </location>
</feature>
<dbReference type="AlphaFoldDB" id="A0A8B6D7F5"/>
<evidence type="ECO:0000313" key="2">
    <source>
        <dbReference type="EMBL" id="VDI14582.1"/>
    </source>
</evidence>
<sequence>MDTRGRPALRTPVTPGRAMPSKRGSTGRPDVPFSSEGSPVRPDGLTTSSGEDPPQDRGTEGMDMSEKTRKRGRDDDPAEEEQEDNGKKLVKEEELERTGPLALPIKCNWTIDVDYIGQVIAALEDVVDVRNLEAIYKTGEGNEWYLTFITDAEVVVLGDGSTENMQGKGISCIRKNRQ</sequence>
<feature type="compositionally biased region" description="Basic and acidic residues" evidence="1">
    <location>
        <begin position="54"/>
        <end position="75"/>
    </location>
</feature>
<organism evidence="2 3">
    <name type="scientific">Mytilus galloprovincialis</name>
    <name type="common">Mediterranean mussel</name>
    <dbReference type="NCBI Taxonomy" id="29158"/>
    <lineage>
        <taxon>Eukaryota</taxon>
        <taxon>Metazoa</taxon>
        <taxon>Spiralia</taxon>
        <taxon>Lophotrochozoa</taxon>
        <taxon>Mollusca</taxon>
        <taxon>Bivalvia</taxon>
        <taxon>Autobranchia</taxon>
        <taxon>Pteriomorphia</taxon>
        <taxon>Mytilida</taxon>
        <taxon>Mytiloidea</taxon>
        <taxon>Mytilidae</taxon>
        <taxon>Mytilinae</taxon>
        <taxon>Mytilus</taxon>
    </lineage>
</organism>
<gene>
    <name evidence="2" type="ORF">MGAL_10B044192</name>
</gene>
<protein>
    <submittedName>
        <fullName evidence="2">Uncharacterized protein</fullName>
    </submittedName>
</protein>
<feature type="compositionally biased region" description="Basic and acidic residues" evidence="1">
    <location>
        <begin position="84"/>
        <end position="93"/>
    </location>
</feature>
<evidence type="ECO:0000256" key="1">
    <source>
        <dbReference type="SAM" id="MobiDB-lite"/>
    </source>
</evidence>
<keyword evidence="3" id="KW-1185">Reference proteome</keyword>
<comment type="caution">
    <text evidence="2">The sequence shown here is derived from an EMBL/GenBank/DDBJ whole genome shotgun (WGS) entry which is preliminary data.</text>
</comment>
<reference evidence="2" key="1">
    <citation type="submission" date="2018-11" db="EMBL/GenBank/DDBJ databases">
        <authorList>
            <person name="Alioto T."/>
            <person name="Alioto T."/>
        </authorList>
    </citation>
    <scope>NUCLEOTIDE SEQUENCE</scope>
</reference>
<dbReference type="EMBL" id="UYJE01002880">
    <property type="protein sequence ID" value="VDI14582.1"/>
    <property type="molecule type" value="Genomic_DNA"/>
</dbReference>
<dbReference type="Proteomes" id="UP000596742">
    <property type="component" value="Unassembled WGS sequence"/>
</dbReference>
<name>A0A8B6D7F5_MYTGA</name>
<proteinExistence type="predicted"/>
<evidence type="ECO:0000313" key="3">
    <source>
        <dbReference type="Proteomes" id="UP000596742"/>
    </source>
</evidence>